<evidence type="ECO:0000313" key="3">
    <source>
        <dbReference type="Proteomes" id="UP001302662"/>
    </source>
</evidence>
<evidence type="ECO:0000256" key="1">
    <source>
        <dbReference type="SAM" id="Phobius"/>
    </source>
</evidence>
<feature type="transmembrane region" description="Helical" evidence="1">
    <location>
        <begin position="55"/>
        <end position="71"/>
    </location>
</feature>
<accession>A0AA96VAT7</accession>
<feature type="transmembrane region" description="Helical" evidence="1">
    <location>
        <begin position="6"/>
        <end position="27"/>
    </location>
</feature>
<dbReference type="KEGG" id="mees:MmiEs2_12650"/>
<dbReference type="AlphaFoldDB" id="A0AA96VAT7"/>
<keyword evidence="3" id="KW-1185">Reference proteome</keyword>
<dbReference type="EMBL" id="CP131062">
    <property type="protein sequence ID" value="WNY29051.1"/>
    <property type="molecule type" value="Genomic_DNA"/>
</dbReference>
<evidence type="ECO:0000313" key="2">
    <source>
        <dbReference type="EMBL" id="WNY29051.1"/>
    </source>
</evidence>
<organism evidence="2 3">
    <name type="scientific">Methanimicrococcus stummii</name>
    <dbReference type="NCBI Taxonomy" id="3028294"/>
    <lineage>
        <taxon>Archaea</taxon>
        <taxon>Methanobacteriati</taxon>
        <taxon>Methanobacteriota</taxon>
        <taxon>Stenosarchaea group</taxon>
        <taxon>Methanomicrobia</taxon>
        <taxon>Methanosarcinales</taxon>
        <taxon>Methanosarcinaceae</taxon>
        <taxon>Methanimicrococcus</taxon>
    </lineage>
</organism>
<name>A0AA96VAT7_9EURY</name>
<proteinExistence type="predicted"/>
<protein>
    <submittedName>
        <fullName evidence="2">Uncharacterized protein</fullName>
    </submittedName>
</protein>
<keyword evidence="1" id="KW-1133">Transmembrane helix</keyword>
<sequence length="111" mass="13080">MTTDIAILILIVAVIVFLFILFIYEIIKEAKKDGLEAARNPLGQRWKKFLQNPKRIFILLFAILMAILILITHLPLIHLLIIPICIYAIVREYYKQKEKMRIKKAEYDPEN</sequence>
<dbReference type="Proteomes" id="UP001302662">
    <property type="component" value="Chromosome"/>
</dbReference>
<keyword evidence="1" id="KW-0472">Membrane</keyword>
<dbReference type="GeneID" id="85197736"/>
<dbReference type="RefSeq" id="WP_316559050.1">
    <property type="nucleotide sequence ID" value="NZ_CP131062.1"/>
</dbReference>
<gene>
    <name evidence="2" type="ORF">MmiEs2_12650</name>
</gene>
<keyword evidence="1" id="KW-0812">Transmembrane</keyword>
<reference evidence="2 3" key="1">
    <citation type="submission" date="2023-07" db="EMBL/GenBank/DDBJ databases">
        <title>Closed genome sequence of Methanimicrococcus sp. Es2.</title>
        <authorList>
            <person name="Protasov E."/>
            <person name="Platt K."/>
            <person name="Reeh H."/>
            <person name="Poehlein A."/>
            <person name="Daniel R."/>
            <person name="Brune A."/>
        </authorList>
    </citation>
    <scope>NUCLEOTIDE SEQUENCE [LARGE SCALE GENOMIC DNA]</scope>
    <source>
        <strain evidence="2 3">Es2</strain>
    </source>
</reference>